<name>A0ABP0GY35_CLALP</name>
<organism evidence="1 2">
    <name type="scientific">Clavelina lepadiformis</name>
    <name type="common">Light-bulb sea squirt</name>
    <name type="synonym">Ascidia lepadiformis</name>
    <dbReference type="NCBI Taxonomy" id="159417"/>
    <lineage>
        <taxon>Eukaryota</taxon>
        <taxon>Metazoa</taxon>
        <taxon>Chordata</taxon>
        <taxon>Tunicata</taxon>
        <taxon>Ascidiacea</taxon>
        <taxon>Aplousobranchia</taxon>
        <taxon>Clavelinidae</taxon>
        <taxon>Clavelina</taxon>
    </lineage>
</organism>
<accession>A0ABP0GY35</accession>
<evidence type="ECO:0000313" key="1">
    <source>
        <dbReference type="EMBL" id="CAK8696193.1"/>
    </source>
</evidence>
<protein>
    <submittedName>
        <fullName evidence="1">Uncharacterized protein</fullName>
    </submittedName>
</protein>
<dbReference type="Proteomes" id="UP001642483">
    <property type="component" value="Unassembled WGS sequence"/>
</dbReference>
<sequence length="107" mass="12404">MQKVGFGRIFYRFFNQRAWQNYARLSDVTVEVYLVVDGYNGNNQKRMLQNSVSSQSDLCLVCFNNVEAGKTQLLQIKLFGSFLFCVTIENLTHQTIISISQRKQLLK</sequence>
<evidence type="ECO:0000313" key="2">
    <source>
        <dbReference type="Proteomes" id="UP001642483"/>
    </source>
</evidence>
<dbReference type="EMBL" id="CAWYQH010000152">
    <property type="protein sequence ID" value="CAK8696193.1"/>
    <property type="molecule type" value="Genomic_DNA"/>
</dbReference>
<keyword evidence="2" id="KW-1185">Reference proteome</keyword>
<gene>
    <name evidence="1" type="ORF">CVLEPA_LOCUS29371</name>
</gene>
<reference evidence="1 2" key="1">
    <citation type="submission" date="2024-02" db="EMBL/GenBank/DDBJ databases">
        <authorList>
            <person name="Daric V."/>
            <person name="Darras S."/>
        </authorList>
    </citation>
    <scope>NUCLEOTIDE SEQUENCE [LARGE SCALE GENOMIC DNA]</scope>
</reference>
<proteinExistence type="predicted"/>
<comment type="caution">
    <text evidence="1">The sequence shown here is derived from an EMBL/GenBank/DDBJ whole genome shotgun (WGS) entry which is preliminary data.</text>
</comment>